<reference evidence="3" key="1">
    <citation type="submission" date="2022-11" db="UniProtKB">
        <authorList>
            <consortium name="WormBaseParasite"/>
        </authorList>
    </citation>
    <scope>IDENTIFICATION</scope>
</reference>
<feature type="region of interest" description="Disordered" evidence="1">
    <location>
        <begin position="131"/>
        <end position="164"/>
    </location>
</feature>
<dbReference type="Proteomes" id="UP000887540">
    <property type="component" value="Unplaced"/>
</dbReference>
<dbReference type="WBParaSite" id="ACRNAN_scaffold15303.g19326.t1">
    <property type="protein sequence ID" value="ACRNAN_scaffold15303.g19326.t1"/>
    <property type="gene ID" value="ACRNAN_scaffold15303.g19326"/>
</dbReference>
<keyword evidence="2" id="KW-1185">Reference proteome</keyword>
<feature type="compositionally biased region" description="Basic and acidic residues" evidence="1">
    <location>
        <begin position="138"/>
        <end position="147"/>
    </location>
</feature>
<accession>A0A914CVW4</accession>
<evidence type="ECO:0000313" key="3">
    <source>
        <dbReference type="WBParaSite" id="ACRNAN_scaffold15303.g19326.t1"/>
    </source>
</evidence>
<dbReference type="AlphaFoldDB" id="A0A914CVW4"/>
<evidence type="ECO:0000313" key="2">
    <source>
        <dbReference type="Proteomes" id="UP000887540"/>
    </source>
</evidence>
<proteinExistence type="predicted"/>
<sequence>MSVGYELIARYNELMGAAPLPLVHDIADDSDYIEVDVEKVDVPPGKWRVITKHVPGNHLIIARYARISEINKANRNPINFTSARQASDEKDEQDFQWGSTKDRVRPGLNIFDEKGRELEWDYEHDTRFYEDPNIANDAADKKVEKSSTSETTQSEETLKVGDRVIHSRGRGAKKFVLKSSSSEEDSD</sequence>
<protein>
    <submittedName>
        <fullName evidence="3">Hypervirulence associated protein TUDOR domain-containing protein</fullName>
    </submittedName>
</protein>
<organism evidence="2 3">
    <name type="scientific">Acrobeloides nanus</name>
    <dbReference type="NCBI Taxonomy" id="290746"/>
    <lineage>
        <taxon>Eukaryota</taxon>
        <taxon>Metazoa</taxon>
        <taxon>Ecdysozoa</taxon>
        <taxon>Nematoda</taxon>
        <taxon>Chromadorea</taxon>
        <taxon>Rhabditida</taxon>
        <taxon>Tylenchina</taxon>
        <taxon>Cephalobomorpha</taxon>
        <taxon>Cephaloboidea</taxon>
        <taxon>Cephalobidae</taxon>
        <taxon>Acrobeloides</taxon>
    </lineage>
</organism>
<name>A0A914CVW4_9BILA</name>
<evidence type="ECO:0000256" key="1">
    <source>
        <dbReference type="SAM" id="MobiDB-lite"/>
    </source>
</evidence>